<sequence length="455" mass="49519">MKTIEMKHKQQTTGRKTRLTMWIVSAILYAAGATAQGQVIYVSAAHGANRNDGSKASPVKNIQKAIDMASDGATIYVAEGNYYGTMNSGNINVTKPVKIMGGYSNDFSTRDVLKYRTMVQPSHESNGTQNGQGTMQIKVQKPGSEVVIDGLLFDRGNSIAYNARGEGKPQGVESPMMQPIGAKGIGGPDLKTPDVLTSQTAQIYLENPKCNLTIRNCAFLNAPNYGIRGNFSGKAVITNNLFVNNRMAACEIPGGNMQSNSVVEFSYNTVLFIWARLKDMGDMGYGYRYMTGTDSHVHHNIIGLTTFAGLDRTRIDSDKAKEAKRVTSAENNVFFLNKQADLTIPGGGMFMRIKAQDFDDVEQLSKAGGNKSLTDPATFKGKIDEAYLNGFLAASYKETTSHDPNSEANRFRQAMGMNMTGSMQSSATMFANRYPYLKALQLFGAMSGYGAQIPK</sequence>
<evidence type="ECO:0000313" key="1">
    <source>
        <dbReference type="EMBL" id="RRD62621.1"/>
    </source>
</evidence>
<dbReference type="AlphaFoldDB" id="A0A3P1XVS4"/>
<dbReference type="OrthoDB" id="8440781at2"/>
<organism evidence="1 2">
    <name type="scientific">Tannerella forsythia</name>
    <name type="common">Bacteroides forsythus</name>
    <dbReference type="NCBI Taxonomy" id="28112"/>
    <lineage>
        <taxon>Bacteria</taxon>
        <taxon>Pseudomonadati</taxon>
        <taxon>Bacteroidota</taxon>
        <taxon>Bacteroidia</taxon>
        <taxon>Bacteroidales</taxon>
        <taxon>Tannerellaceae</taxon>
        <taxon>Tannerella</taxon>
    </lineage>
</organism>
<dbReference type="RefSeq" id="WP_124750757.1">
    <property type="nucleotide sequence ID" value="NZ_RQYS01000008.1"/>
</dbReference>
<dbReference type="Gene3D" id="2.160.20.10">
    <property type="entry name" value="Single-stranded right-handed beta-helix, Pectin lyase-like"/>
    <property type="match status" value="1"/>
</dbReference>
<comment type="caution">
    <text evidence="1">The sequence shown here is derived from an EMBL/GenBank/DDBJ whole genome shotgun (WGS) entry which is preliminary data.</text>
</comment>
<dbReference type="EMBL" id="RQYS01000008">
    <property type="protein sequence ID" value="RRD62621.1"/>
    <property type="molecule type" value="Genomic_DNA"/>
</dbReference>
<dbReference type="SUPFAM" id="SSF51126">
    <property type="entry name" value="Pectin lyase-like"/>
    <property type="match status" value="1"/>
</dbReference>
<protein>
    <recommendedName>
        <fullName evidence="3">DUF1565 domain-containing protein</fullName>
    </recommendedName>
</protein>
<proteinExistence type="predicted"/>
<dbReference type="Proteomes" id="UP000278609">
    <property type="component" value="Unassembled WGS sequence"/>
</dbReference>
<accession>A0A3P1XVS4</accession>
<gene>
    <name evidence="1" type="ORF">EII40_02815</name>
</gene>
<dbReference type="InterPro" id="IPR011050">
    <property type="entry name" value="Pectin_lyase_fold/virulence"/>
</dbReference>
<name>A0A3P1XVS4_TANFO</name>
<dbReference type="InterPro" id="IPR012334">
    <property type="entry name" value="Pectin_lyas_fold"/>
</dbReference>
<evidence type="ECO:0000313" key="2">
    <source>
        <dbReference type="Proteomes" id="UP000278609"/>
    </source>
</evidence>
<reference evidence="1 2" key="1">
    <citation type="submission" date="2018-11" db="EMBL/GenBank/DDBJ databases">
        <title>Genomes From Bacteria Associated with the Canine Oral Cavity: a Test Case for Automated Genome-Based Taxonomic Assignment.</title>
        <authorList>
            <person name="Coil D.A."/>
            <person name="Jospin G."/>
            <person name="Darling A.E."/>
            <person name="Wallis C."/>
            <person name="Davis I.J."/>
            <person name="Harris S."/>
            <person name="Eisen J.A."/>
            <person name="Holcombe L.J."/>
            <person name="O'Flynn C."/>
        </authorList>
    </citation>
    <scope>NUCLEOTIDE SEQUENCE [LARGE SCALE GENOMIC DNA]</scope>
    <source>
        <strain evidence="1 2">OH2617_COT-023</strain>
    </source>
</reference>
<evidence type="ECO:0008006" key="3">
    <source>
        <dbReference type="Google" id="ProtNLM"/>
    </source>
</evidence>